<organism evidence="3 4">
    <name type="scientific">Haloarcula limicola</name>
    <dbReference type="NCBI Taxonomy" id="1429915"/>
    <lineage>
        <taxon>Archaea</taxon>
        <taxon>Methanobacteriati</taxon>
        <taxon>Methanobacteriota</taxon>
        <taxon>Stenosarchaea group</taxon>
        <taxon>Halobacteria</taxon>
        <taxon>Halobacteriales</taxon>
        <taxon>Haloarculaceae</taxon>
        <taxon>Haloarcula</taxon>
    </lineage>
</organism>
<dbReference type="Proteomes" id="UP000766550">
    <property type="component" value="Unassembled WGS sequence"/>
</dbReference>
<sequence>MHRGSGTTGARRGQTGPLGLVLVFALVIASTTALVAFGATAITDTQDRLDSERMEKTMTQLDSQAALVALGDSEVQQVDISVPGRQGYLVDSDAGQLTLSYENTTTGAQRTVFSTEMGAVVYELSDGSTVAYQGGGVWRSDDGRNSVMISPPEFHYREATLTLPLVTVDGDERVDGRAVITHNNSTRYYPNERIDSAFTNPMENGKVQVTVTSTYYRAWGQYFETRTDGTVQYDHANDRVTLTLVTPLQNTRITSATASLSASGSFQINGGTNTQCSPSVYTNSYNSSGTTDGYCAQTPGHAGDIVYGGDVDISNGAGGDDIRGDVVSGGTVYVGNGGGKPYVYGNISYTDNCERSLAHCRDRITYGGGSLKQISGIEEAPAVNGVIRTRVEEVAADNDNGTTGNVTAGEVDFGNAGATDTAELDAGVYYLDELTVPSDNEVVLDTTGGDVVLVVEENVYLHDQAKITVVGDGKASVYVGGAGTDGSGRHFYMGSNSAVTNAGDDAPQFRMYGKDNFTAQLGSGSGGNLAKYVGVIYAPPGNAGTGSVTLDGGEIFGGVLTGTTTIDGGNGGSIHYDEALRTERVLERSDSVVKVTYIHASVNEVNVTSA</sequence>
<accession>A0A8J8C4W5</accession>
<dbReference type="AlphaFoldDB" id="A0A8J8C4W5"/>
<reference evidence="3 4" key="1">
    <citation type="submission" date="2021-06" db="EMBL/GenBank/DDBJ databases">
        <title>New haloarchaea isolates fom saline soil.</title>
        <authorList>
            <person name="Duran-Viseras A."/>
            <person name="Sanchez-Porro C.S."/>
            <person name="Ventosa A."/>
        </authorList>
    </citation>
    <scope>NUCLEOTIDE SEQUENCE [LARGE SCALE GENOMIC DNA]</scope>
    <source>
        <strain evidence="3 4">JCM 183640</strain>
    </source>
</reference>
<proteinExistence type="predicted"/>
<keyword evidence="1" id="KW-0472">Membrane</keyword>
<feature type="transmembrane region" description="Helical" evidence="1">
    <location>
        <begin position="20"/>
        <end position="42"/>
    </location>
</feature>
<keyword evidence="4" id="KW-1185">Reference proteome</keyword>
<evidence type="ECO:0000256" key="1">
    <source>
        <dbReference type="SAM" id="Phobius"/>
    </source>
</evidence>
<dbReference type="Pfam" id="PF23960">
    <property type="entry name" value="DUF7289"/>
    <property type="match status" value="1"/>
</dbReference>
<dbReference type="EMBL" id="JAHQXF010000002">
    <property type="protein sequence ID" value="MBV0924614.1"/>
    <property type="molecule type" value="Genomic_DNA"/>
</dbReference>
<evidence type="ECO:0000313" key="3">
    <source>
        <dbReference type="EMBL" id="MBV0924614.1"/>
    </source>
</evidence>
<comment type="caution">
    <text evidence="3">The sequence shown here is derived from an EMBL/GenBank/DDBJ whole genome shotgun (WGS) entry which is preliminary data.</text>
</comment>
<dbReference type="Pfam" id="PF23981">
    <property type="entry name" value="DUF7305"/>
    <property type="match status" value="1"/>
</dbReference>
<gene>
    <name evidence="3" type="ORF">KTS45_10435</name>
</gene>
<name>A0A8J8C4W5_9EURY</name>
<dbReference type="RefSeq" id="WP_162319171.1">
    <property type="nucleotide sequence ID" value="NZ_JAHQXF010000002.1"/>
</dbReference>
<protein>
    <recommendedName>
        <fullName evidence="2">DUF7305 domain-containing protein</fullName>
    </recommendedName>
</protein>
<keyword evidence="1" id="KW-1133">Transmembrane helix</keyword>
<evidence type="ECO:0000313" key="4">
    <source>
        <dbReference type="Proteomes" id="UP000766550"/>
    </source>
</evidence>
<feature type="domain" description="DUF7305" evidence="2">
    <location>
        <begin position="370"/>
        <end position="582"/>
    </location>
</feature>
<dbReference type="InterPro" id="IPR055729">
    <property type="entry name" value="DUF7305"/>
</dbReference>
<dbReference type="InterPro" id="IPR055713">
    <property type="entry name" value="DUF7289"/>
</dbReference>
<evidence type="ECO:0000259" key="2">
    <source>
        <dbReference type="Pfam" id="PF23981"/>
    </source>
</evidence>
<dbReference type="OrthoDB" id="148042at2157"/>
<keyword evidence="1" id="KW-0812">Transmembrane</keyword>